<keyword evidence="5" id="KW-1185">Reference proteome</keyword>
<dbReference type="InterPro" id="IPR041677">
    <property type="entry name" value="DNA2/NAM7_AAA_11"/>
</dbReference>
<feature type="compositionally biased region" description="Low complexity" evidence="1">
    <location>
        <begin position="79"/>
        <end position="93"/>
    </location>
</feature>
<name>A0A177TSM3_9BASI</name>
<feature type="domain" description="DNA2/NAM7 helicase helicase" evidence="2">
    <location>
        <begin position="591"/>
        <end position="892"/>
    </location>
</feature>
<proteinExistence type="predicted"/>
<dbReference type="GO" id="GO:0003724">
    <property type="term" value="F:RNA helicase activity"/>
    <property type="evidence" value="ECO:0007669"/>
    <property type="project" value="TreeGrafter"/>
</dbReference>
<dbReference type="PANTHER" id="PTHR10887:SF517">
    <property type="entry name" value="RNA HELICASE NONSENSE MRNA REDUCING FACTOR"/>
    <property type="match status" value="1"/>
</dbReference>
<feature type="region of interest" description="Disordered" evidence="1">
    <location>
        <begin position="357"/>
        <end position="376"/>
    </location>
</feature>
<feature type="domain" description="DNA2/NAM7 helicase-like C-terminal" evidence="3">
    <location>
        <begin position="928"/>
        <end position="1153"/>
    </location>
</feature>
<dbReference type="EMBL" id="LWDF02000036">
    <property type="protein sequence ID" value="KAE8259440.1"/>
    <property type="molecule type" value="Genomic_DNA"/>
</dbReference>
<dbReference type="InterPro" id="IPR045055">
    <property type="entry name" value="DNA2/NAM7-like"/>
</dbReference>
<accession>A0A177TSM3</accession>
<dbReference type="InterPro" id="IPR041679">
    <property type="entry name" value="DNA2/NAM7-like_C"/>
</dbReference>
<evidence type="ECO:0000313" key="4">
    <source>
        <dbReference type="EMBL" id="KAE8259440.1"/>
    </source>
</evidence>
<comment type="caution">
    <text evidence="4">The sequence shown here is derived from an EMBL/GenBank/DDBJ whole genome shotgun (WGS) entry which is preliminary data.</text>
</comment>
<evidence type="ECO:0000259" key="2">
    <source>
        <dbReference type="Pfam" id="PF13086"/>
    </source>
</evidence>
<feature type="compositionally biased region" description="Low complexity" evidence="1">
    <location>
        <begin position="150"/>
        <end position="165"/>
    </location>
</feature>
<feature type="region of interest" description="Disordered" evidence="1">
    <location>
        <begin position="27"/>
        <end position="102"/>
    </location>
</feature>
<feature type="compositionally biased region" description="Low complexity" evidence="1">
    <location>
        <begin position="52"/>
        <end position="62"/>
    </location>
</feature>
<dbReference type="GO" id="GO:0000184">
    <property type="term" value="P:nuclear-transcribed mRNA catabolic process, nonsense-mediated decay"/>
    <property type="evidence" value="ECO:0007669"/>
    <property type="project" value="TreeGrafter"/>
</dbReference>
<evidence type="ECO:0000259" key="3">
    <source>
        <dbReference type="Pfam" id="PF13087"/>
    </source>
</evidence>
<reference evidence="4" key="2">
    <citation type="journal article" date="2019" name="IMA Fungus">
        <title>Genome sequencing and comparison of five Tilletia species to identify candidate genes for the detection of regulated species infecting wheat.</title>
        <authorList>
            <person name="Nguyen H.D.T."/>
            <person name="Sultana T."/>
            <person name="Kesanakurti P."/>
            <person name="Hambleton S."/>
        </authorList>
    </citation>
    <scope>NUCLEOTIDE SEQUENCE</scope>
    <source>
        <strain evidence="4">DAOMC 236416</strain>
    </source>
</reference>
<gene>
    <name evidence="4" type="ORF">A4X13_0g1013</name>
</gene>
<dbReference type="PANTHER" id="PTHR10887">
    <property type="entry name" value="DNA2/NAM7 HELICASE FAMILY"/>
    <property type="match status" value="1"/>
</dbReference>
<evidence type="ECO:0000256" key="1">
    <source>
        <dbReference type="SAM" id="MobiDB-lite"/>
    </source>
</evidence>
<evidence type="ECO:0000313" key="5">
    <source>
        <dbReference type="Proteomes" id="UP000077521"/>
    </source>
</evidence>
<sequence length="1200" mass="128902">MESCLKQGLDKVPRLTTDAAQATALLLRPNPTRWDWRQRATSRVLAREASRPRTPTSSGSSGNAHKNTTASSTRARRVGSSSTGAESAGSSSAQHRNASSTAKHGNLFRPEAESGATASVWATFGKTIPAQLRQLPRRVMPPQTMLNGQSSSGSIFGVPSSSPPKKTTRRMRKTTPDAAGGAPLTKAKGKGKAKEDPILSESGDAGSADLLAQHRKERAELMLPTIRAYAARLSTLLDHEQIAKRKEINARQARPIAKLVEQGIAIDGLQAYWQGADIPTASASKRKKSAVTAAAALAMKKTAIFKLSAGRPMEWNRFKVGDKVELSHGTGALFLDAFGSGPEGSSFGVPESRLSATSRALPTSSSAEELGLERGVRAETPSATALTSRPVGVIVEKTPFRLRIVFDLARPVTPTTSSPPSISTLHTLLNSDGRPINLESDLENCTSWRLDLGDNDLVEARMRAALEALEHDIDVLERVALLPSAAAPKWTLDPMSEMASEWIKVTAPAFPPAERSEYILSGCKVLDALLDMPPPSLRRFGSAAFLKDEAGSRRLGPFTTFDADCRIHSWASRYDRDHPLVIDGDPDLDGLNASQVRAVAMMLRNRVSLVQGPPGTGKTRTIVETIKLLKQHFEVPQPILLTAHTNVAVDNLAEGCRLAGLRVVRAGNSAKAAGGAAADVLEAEVNGDRPTSVKRPNEAGQRNGHVGRPGLAECTLEALMAKHPAKRELNILRASLIKERMRLGDMYAALEHAGLSVSVITDAGEFGLDARDLMPIMPAEDPPGPRGFGSSSRPLPKLAQLDAIRKQVARLAQRVFFQTQLILSHVLHSADVVCTTALSASSVKLRSIDFPIVFFDEGSMATEPIALVPLMKGCEHLAIIGDHRQLPPVVCSSAARAGGLGQSLFERLIGADNDTIHNEASVEDDTAVKEDSATRIPSTMLTVQHRMHPSLSLFPNRTFYDGVLQNGPRTSTLEPLQTGFSQSLGNPYLGFLAHTVPEQKLDTSLQNTAEARLACDLVASLLLRNPSLMGESIGIVTPYVAQVLLLGRWLRADLGGGMRERMESVLAKMDSTTRTAVLEALSKAGTSVSERAKQALDVEVHTVDGFEGREKAAIVFSTVRTNAAGYVGFLADGRRLNVALTRAQRGLFVLGNIKTWERARLGEVGDREVDRSDVGLLKAYAVHLKEQGAVLPIDTPGFTL</sequence>
<dbReference type="AlphaFoldDB" id="A0A177TSM3"/>
<feature type="compositionally biased region" description="Polar residues" evidence="1">
    <location>
        <begin position="63"/>
        <end position="73"/>
    </location>
</feature>
<evidence type="ECO:0008006" key="6">
    <source>
        <dbReference type="Google" id="ProtNLM"/>
    </source>
</evidence>
<feature type="region of interest" description="Disordered" evidence="1">
    <location>
        <begin position="146"/>
        <end position="205"/>
    </location>
</feature>
<protein>
    <recommendedName>
        <fullName evidence="6">AAA+ ATPase domain-containing protein</fullName>
    </recommendedName>
</protein>
<dbReference type="SUPFAM" id="SSF52540">
    <property type="entry name" value="P-loop containing nucleoside triphosphate hydrolases"/>
    <property type="match status" value="1"/>
</dbReference>
<dbReference type="Gene3D" id="3.40.50.300">
    <property type="entry name" value="P-loop containing nucleotide triphosphate hydrolases"/>
    <property type="match status" value="2"/>
</dbReference>
<dbReference type="InterPro" id="IPR027417">
    <property type="entry name" value="P-loop_NTPase"/>
</dbReference>
<dbReference type="Pfam" id="PF13086">
    <property type="entry name" value="AAA_11"/>
    <property type="match status" value="1"/>
</dbReference>
<dbReference type="Pfam" id="PF13087">
    <property type="entry name" value="AAA_12"/>
    <property type="match status" value="1"/>
</dbReference>
<reference evidence="4" key="1">
    <citation type="submission" date="2016-04" db="EMBL/GenBank/DDBJ databases">
        <authorList>
            <person name="Nguyen H.D."/>
            <person name="Samba Siva P."/>
            <person name="Cullis J."/>
            <person name="Levesque C.A."/>
            <person name="Hambleton S."/>
        </authorList>
    </citation>
    <scope>NUCLEOTIDE SEQUENCE</scope>
    <source>
        <strain evidence="4">DAOMC 236416</strain>
    </source>
</reference>
<feature type="region of interest" description="Disordered" evidence="1">
    <location>
        <begin position="687"/>
        <end position="708"/>
    </location>
</feature>
<dbReference type="InterPro" id="IPR047187">
    <property type="entry name" value="SF1_C_Upf1"/>
</dbReference>
<feature type="compositionally biased region" description="Polar residues" evidence="1">
    <location>
        <begin position="357"/>
        <end position="367"/>
    </location>
</feature>
<dbReference type="GO" id="GO:0005737">
    <property type="term" value="C:cytoplasm"/>
    <property type="evidence" value="ECO:0007669"/>
    <property type="project" value="TreeGrafter"/>
</dbReference>
<organism evidence="4 5">
    <name type="scientific">Tilletia indica</name>
    <dbReference type="NCBI Taxonomy" id="43049"/>
    <lineage>
        <taxon>Eukaryota</taxon>
        <taxon>Fungi</taxon>
        <taxon>Dikarya</taxon>
        <taxon>Basidiomycota</taxon>
        <taxon>Ustilaginomycotina</taxon>
        <taxon>Exobasidiomycetes</taxon>
        <taxon>Tilletiales</taxon>
        <taxon>Tilletiaceae</taxon>
        <taxon>Tilletia</taxon>
    </lineage>
</organism>
<dbReference type="CDD" id="cd18808">
    <property type="entry name" value="SF1_C_Upf1"/>
    <property type="match status" value="1"/>
</dbReference>
<dbReference type="Proteomes" id="UP000077521">
    <property type="component" value="Unassembled WGS sequence"/>
</dbReference>